<dbReference type="SUPFAM" id="SSF158446">
    <property type="entry name" value="IVS-encoded protein-like"/>
    <property type="match status" value="1"/>
</dbReference>
<proteinExistence type="predicted"/>
<dbReference type="PANTHER" id="PTHR38471:SF2">
    <property type="entry name" value="FOUR HELIX BUNDLE PROTEIN"/>
    <property type="match status" value="1"/>
</dbReference>
<dbReference type="CDD" id="cd16377">
    <property type="entry name" value="23S_rRNA_IVP_like"/>
    <property type="match status" value="1"/>
</dbReference>
<dbReference type="NCBIfam" id="TIGR02436">
    <property type="entry name" value="four helix bundle protein"/>
    <property type="match status" value="1"/>
</dbReference>
<keyword evidence="2" id="KW-1185">Reference proteome</keyword>
<evidence type="ECO:0000313" key="2">
    <source>
        <dbReference type="Proteomes" id="UP001597100"/>
    </source>
</evidence>
<evidence type="ECO:0000313" key="1">
    <source>
        <dbReference type="EMBL" id="MFD0977260.1"/>
    </source>
</evidence>
<dbReference type="InterPro" id="IPR036583">
    <property type="entry name" value="23S_rRNA_IVS_sf"/>
</dbReference>
<dbReference type="EMBL" id="JBHTJP010000035">
    <property type="protein sequence ID" value="MFD0977260.1"/>
    <property type="molecule type" value="Genomic_DNA"/>
</dbReference>
<organism evidence="1 2">
    <name type="scientific">Salinimicrobium gaetbulicola</name>
    <dbReference type="NCBI Taxonomy" id="999702"/>
    <lineage>
        <taxon>Bacteria</taxon>
        <taxon>Pseudomonadati</taxon>
        <taxon>Bacteroidota</taxon>
        <taxon>Flavobacteriia</taxon>
        <taxon>Flavobacteriales</taxon>
        <taxon>Flavobacteriaceae</taxon>
        <taxon>Salinimicrobium</taxon>
    </lineage>
</organism>
<dbReference type="RefSeq" id="WP_380739394.1">
    <property type="nucleotide sequence ID" value="NZ_JBHTJP010000035.1"/>
</dbReference>
<dbReference type="Pfam" id="PF05635">
    <property type="entry name" value="23S_rRNA_IVP"/>
    <property type="match status" value="1"/>
</dbReference>
<sequence length="118" mass="13809">MKFNFEDLQVYQKSLDLVDEVYEMTKMFPKEEIYGLNSQYRRAVISISLNIAEGSGGTKKEFNRYLRIASNSLKECIVCLTIAKRQNFISEKAHDEMRQKLIEISKMISGLKKYLLKE</sequence>
<name>A0ABW3IHI6_9FLAO</name>
<accession>A0ABW3IHI6</accession>
<protein>
    <submittedName>
        <fullName evidence="1">Four helix bundle protein</fullName>
    </submittedName>
</protein>
<reference evidence="2" key="1">
    <citation type="journal article" date="2019" name="Int. J. Syst. Evol. Microbiol.">
        <title>The Global Catalogue of Microorganisms (GCM) 10K type strain sequencing project: providing services to taxonomists for standard genome sequencing and annotation.</title>
        <authorList>
            <consortium name="The Broad Institute Genomics Platform"/>
            <consortium name="The Broad Institute Genome Sequencing Center for Infectious Disease"/>
            <person name="Wu L."/>
            <person name="Ma J."/>
        </authorList>
    </citation>
    <scope>NUCLEOTIDE SEQUENCE [LARGE SCALE GENOMIC DNA]</scope>
    <source>
        <strain evidence="2">CCUG 60898</strain>
    </source>
</reference>
<comment type="caution">
    <text evidence="1">The sequence shown here is derived from an EMBL/GenBank/DDBJ whole genome shotgun (WGS) entry which is preliminary data.</text>
</comment>
<dbReference type="InterPro" id="IPR012657">
    <property type="entry name" value="23S_rRNA-intervening_sequence"/>
</dbReference>
<gene>
    <name evidence="1" type="ORF">ACFQ1G_10695</name>
</gene>
<dbReference type="PANTHER" id="PTHR38471">
    <property type="entry name" value="FOUR HELIX BUNDLE PROTEIN"/>
    <property type="match status" value="1"/>
</dbReference>
<dbReference type="Proteomes" id="UP001597100">
    <property type="component" value="Unassembled WGS sequence"/>
</dbReference>
<dbReference type="Gene3D" id="1.20.1440.60">
    <property type="entry name" value="23S rRNA-intervening sequence"/>
    <property type="match status" value="1"/>
</dbReference>